<dbReference type="InterPro" id="IPR001750">
    <property type="entry name" value="ND/Mrp_TM"/>
</dbReference>
<dbReference type="EMBL" id="JAIXCQ010000016">
    <property type="protein sequence ID" value="MCA5895050.1"/>
    <property type="molecule type" value="Genomic_DNA"/>
</dbReference>
<dbReference type="PANTHER" id="PTHR42829">
    <property type="entry name" value="NADH-UBIQUINONE OXIDOREDUCTASE CHAIN 5"/>
    <property type="match status" value="1"/>
</dbReference>
<feature type="domain" description="NADH:quinone oxidoreductase/Mrp antiporter transmembrane" evidence="7">
    <location>
        <begin position="137"/>
        <end position="428"/>
    </location>
</feature>
<comment type="subcellular location">
    <subcellularLocation>
        <location evidence="1">Endomembrane system</location>
        <topology evidence="1">Multi-pass membrane protein</topology>
    </subcellularLocation>
    <subcellularLocation>
        <location evidence="5">Membrane</location>
        <topology evidence="5">Multi-pass membrane protein</topology>
    </subcellularLocation>
</comment>
<keyword evidence="10" id="KW-1185">Reference proteome</keyword>
<feature type="transmembrane region" description="Helical" evidence="6">
    <location>
        <begin position="31"/>
        <end position="52"/>
    </location>
</feature>
<evidence type="ECO:0000313" key="10">
    <source>
        <dbReference type="Proteomes" id="UP001319870"/>
    </source>
</evidence>
<dbReference type="Proteomes" id="UP001319870">
    <property type="component" value="Unassembled WGS sequence"/>
</dbReference>
<dbReference type="InterPro" id="IPR003945">
    <property type="entry name" value="NU5C-like"/>
</dbReference>
<dbReference type="RefSeq" id="WP_225566784.1">
    <property type="nucleotide sequence ID" value="NZ_JAIXCQ010000016.1"/>
</dbReference>
<dbReference type="PANTHER" id="PTHR42829:SF2">
    <property type="entry name" value="NADH-UBIQUINONE OXIDOREDUCTASE CHAIN 5"/>
    <property type="match status" value="1"/>
</dbReference>
<accession>A0ABS7ZJ43</accession>
<feature type="transmembrane region" description="Helical" evidence="6">
    <location>
        <begin position="287"/>
        <end position="305"/>
    </location>
</feature>
<sequence length="644" mass="68195">MQTLSLAPWLVALPLIGAALLLLAGRRSDRWGHWLGVLASAATFVVGLVMLLDMLGTPAADRVAQHTVGTWLDAGGLHVDLGFQVDPLSLTFVMLVTFVGTLIHVYSVAYMSHDVDRRRFFAYLNLFVAAMLLLVLADSYLLLFVGWEGVGLASFLLIGFWDGKRENAVAGKKAFVMNRVGDMGLVAAMMLMFAGVGAVDFATVLGSTGSGAVAGAGLSEGTWTAIGLMLLLAACGKSAQLPLQAWLGDAMAGPTPVSALIHAATMVTAGVYLLVRSGPVLEAAPDAQLVVAIVGALTLLFGAIVGTAKDDIKKALAASTMSQIGYMMLAAGLGPIGYAFAIFHLLTHGFFKAGLFLGAGSVMHAMDDDVNMRRFGGLARLLPVTAITMGLGWLAILGVPPFSGFWSKDKIIEAAFVGEGWRPWVFGLAALLGAGITAYYMSRLFFMTFAGRRRWSTDRSDDEGRVERHPHESPLLMQWPMIILAVGSVALGGILAVGNRFVTWLEPVTGHVEHHEPILPVWLLMTLTLVLVLLGAALAFRQYAMAAVPTDAPAANVLVRAARADLHQDTVNEAVVMLPGQYLTRSLVYLDRTAVDGGWLGLAGAVGRLGALLRKTQNGYVRTYAATMLGGLGLVALVVAILAS</sequence>
<keyword evidence="4 6" id="KW-0472">Membrane</keyword>
<reference evidence="9 10" key="1">
    <citation type="submission" date="2021-09" db="EMBL/GenBank/DDBJ databases">
        <title>Isoptericola luteus sp. nov., a novel bacterium isolated from Harbin, the capital city of Heilongjiang province.</title>
        <authorList>
            <person name="Li J."/>
        </authorList>
    </citation>
    <scope>NUCLEOTIDE SEQUENCE [LARGE SCALE GENOMIC DNA]</scope>
    <source>
        <strain evidence="9 10">NEAU-Y5</strain>
    </source>
</reference>
<evidence type="ECO:0000313" key="9">
    <source>
        <dbReference type="EMBL" id="MCA5895050.1"/>
    </source>
</evidence>
<feature type="transmembrane region" description="Helical" evidence="6">
    <location>
        <begin position="88"/>
        <end position="108"/>
    </location>
</feature>
<organism evidence="9 10">
    <name type="scientific">Isoptericola luteus</name>
    <dbReference type="NCBI Taxonomy" id="2879484"/>
    <lineage>
        <taxon>Bacteria</taxon>
        <taxon>Bacillati</taxon>
        <taxon>Actinomycetota</taxon>
        <taxon>Actinomycetes</taxon>
        <taxon>Micrococcales</taxon>
        <taxon>Promicromonosporaceae</taxon>
        <taxon>Isoptericola</taxon>
    </lineage>
</organism>
<feature type="transmembrane region" description="Helical" evidence="6">
    <location>
        <begin position="326"/>
        <end position="343"/>
    </location>
</feature>
<dbReference type="PRINTS" id="PR01435">
    <property type="entry name" value="NPOXDRDTASE5"/>
</dbReference>
<dbReference type="Pfam" id="PF00662">
    <property type="entry name" value="Proton_antipo_N"/>
    <property type="match status" value="1"/>
</dbReference>
<evidence type="ECO:0000259" key="8">
    <source>
        <dbReference type="Pfam" id="PF00662"/>
    </source>
</evidence>
<evidence type="ECO:0000256" key="3">
    <source>
        <dbReference type="ARBA" id="ARBA00022989"/>
    </source>
</evidence>
<evidence type="ECO:0000256" key="4">
    <source>
        <dbReference type="ARBA" id="ARBA00023136"/>
    </source>
</evidence>
<dbReference type="NCBIfam" id="TIGR01974">
    <property type="entry name" value="NDH_I_L"/>
    <property type="match status" value="1"/>
</dbReference>
<dbReference type="PRINTS" id="PR01434">
    <property type="entry name" value="NADHDHGNASE5"/>
</dbReference>
<name>A0ABS7ZJ43_9MICO</name>
<feature type="transmembrane region" description="Helical" evidence="6">
    <location>
        <begin position="475"/>
        <end position="498"/>
    </location>
</feature>
<evidence type="ECO:0000256" key="5">
    <source>
        <dbReference type="RuleBase" id="RU000320"/>
    </source>
</evidence>
<protein>
    <submittedName>
        <fullName evidence="9">NADH-quinone oxidoreductase subunit L</fullName>
    </submittedName>
</protein>
<dbReference type="InterPro" id="IPR018393">
    <property type="entry name" value="NADHpl_OxRdtase_5_subgr"/>
</dbReference>
<feature type="transmembrane region" description="Helical" evidence="6">
    <location>
        <begin position="424"/>
        <end position="446"/>
    </location>
</feature>
<dbReference type="Pfam" id="PF00361">
    <property type="entry name" value="Proton_antipo_M"/>
    <property type="match status" value="1"/>
</dbReference>
<proteinExistence type="predicted"/>
<feature type="transmembrane region" description="Helical" evidence="6">
    <location>
        <begin position="120"/>
        <end position="137"/>
    </location>
</feature>
<feature type="transmembrane region" description="Helical" evidence="6">
    <location>
        <begin position="378"/>
        <end position="399"/>
    </location>
</feature>
<evidence type="ECO:0000256" key="1">
    <source>
        <dbReference type="ARBA" id="ARBA00004127"/>
    </source>
</evidence>
<keyword evidence="2 5" id="KW-0812">Transmembrane</keyword>
<keyword evidence="3 6" id="KW-1133">Transmembrane helix</keyword>
<dbReference type="NCBIfam" id="NF005141">
    <property type="entry name" value="PRK06590.1"/>
    <property type="match status" value="1"/>
</dbReference>
<evidence type="ECO:0000256" key="2">
    <source>
        <dbReference type="ARBA" id="ARBA00022692"/>
    </source>
</evidence>
<feature type="transmembrane region" description="Helical" evidence="6">
    <location>
        <begin position="624"/>
        <end position="643"/>
    </location>
</feature>
<feature type="transmembrane region" description="Helical" evidence="6">
    <location>
        <begin position="184"/>
        <end position="206"/>
    </location>
</feature>
<dbReference type="Gene3D" id="1.20.5.2700">
    <property type="match status" value="1"/>
</dbReference>
<evidence type="ECO:0000259" key="7">
    <source>
        <dbReference type="Pfam" id="PF00361"/>
    </source>
</evidence>
<feature type="transmembrane region" description="Helical" evidence="6">
    <location>
        <begin position="257"/>
        <end position="275"/>
    </location>
</feature>
<feature type="transmembrane region" description="Helical" evidence="6">
    <location>
        <begin position="6"/>
        <end position="24"/>
    </location>
</feature>
<feature type="transmembrane region" description="Helical" evidence="6">
    <location>
        <begin position="518"/>
        <end position="540"/>
    </location>
</feature>
<feature type="transmembrane region" description="Helical" evidence="6">
    <location>
        <begin position="212"/>
        <end position="236"/>
    </location>
</feature>
<feature type="domain" description="NADH-Ubiquinone oxidoreductase (complex I) chain 5 N-terminal" evidence="8">
    <location>
        <begin position="71"/>
        <end position="121"/>
    </location>
</feature>
<evidence type="ECO:0000256" key="6">
    <source>
        <dbReference type="SAM" id="Phobius"/>
    </source>
</evidence>
<gene>
    <name evidence="9" type="primary">nuoL</name>
    <name evidence="9" type="ORF">LEP48_17105</name>
</gene>
<dbReference type="InterPro" id="IPR001516">
    <property type="entry name" value="Proton_antipo_N"/>
</dbReference>
<comment type="caution">
    <text evidence="9">The sequence shown here is derived from an EMBL/GenBank/DDBJ whole genome shotgun (WGS) entry which is preliminary data.</text>
</comment>